<evidence type="ECO:0000256" key="5">
    <source>
        <dbReference type="ARBA" id="ARBA00023136"/>
    </source>
</evidence>
<dbReference type="InterPro" id="IPR002797">
    <property type="entry name" value="Polysacc_synth"/>
</dbReference>
<gene>
    <name evidence="7" type="ORF">ABS642_11520</name>
</gene>
<evidence type="ECO:0000256" key="2">
    <source>
        <dbReference type="ARBA" id="ARBA00022475"/>
    </source>
</evidence>
<keyword evidence="3 6" id="KW-0812">Transmembrane</keyword>
<dbReference type="PANTHER" id="PTHR30250:SF11">
    <property type="entry name" value="O-ANTIGEN TRANSPORTER-RELATED"/>
    <property type="match status" value="1"/>
</dbReference>
<dbReference type="PANTHER" id="PTHR30250">
    <property type="entry name" value="PST FAMILY PREDICTED COLANIC ACID TRANSPORTER"/>
    <property type="match status" value="1"/>
</dbReference>
<feature type="transmembrane region" description="Helical" evidence="6">
    <location>
        <begin position="48"/>
        <end position="67"/>
    </location>
</feature>
<feature type="transmembrane region" description="Helical" evidence="6">
    <location>
        <begin position="126"/>
        <end position="145"/>
    </location>
</feature>
<dbReference type="AlphaFoldDB" id="A0AAU7VSJ6"/>
<dbReference type="EMBL" id="CP158357">
    <property type="protein sequence ID" value="XBX76543.1"/>
    <property type="molecule type" value="Genomic_DNA"/>
</dbReference>
<evidence type="ECO:0000313" key="7">
    <source>
        <dbReference type="EMBL" id="XBX76543.1"/>
    </source>
</evidence>
<keyword evidence="5 6" id="KW-0472">Membrane</keyword>
<feature type="transmembrane region" description="Helical" evidence="6">
    <location>
        <begin position="405"/>
        <end position="426"/>
    </location>
</feature>
<feature type="transmembrane region" description="Helical" evidence="6">
    <location>
        <begin position="157"/>
        <end position="181"/>
    </location>
</feature>
<proteinExistence type="predicted"/>
<feature type="transmembrane region" description="Helical" evidence="6">
    <location>
        <begin position="433"/>
        <end position="453"/>
    </location>
</feature>
<evidence type="ECO:0000256" key="4">
    <source>
        <dbReference type="ARBA" id="ARBA00022989"/>
    </source>
</evidence>
<evidence type="ECO:0000256" key="6">
    <source>
        <dbReference type="SAM" id="Phobius"/>
    </source>
</evidence>
<keyword evidence="2" id="KW-1003">Cell membrane</keyword>
<feature type="transmembrane region" description="Helical" evidence="6">
    <location>
        <begin position="12"/>
        <end position="36"/>
    </location>
</feature>
<reference evidence="7" key="1">
    <citation type="submission" date="2024-06" db="EMBL/GenBank/DDBJ databases">
        <title>Draft genome sequence of Microbacterium sp. strain A8/3-1, isolated from Oxytropis tragacanthoides Fisch. ex DC. Root nodules in the Altai region of Russia.</title>
        <authorList>
            <person name="Sazanova A."/>
            <person name="Guro P."/>
            <person name="Kuznetsova I."/>
            <person name="Belimov A."/>
            <person name="Safronova V."/>
        </authorList>
    </citation>
    <scope>NUCLEOTIDE SEQUENCE</scope>
    <source>
        <strain evidence="7">A8/3-1</strain>
    </source>
</reference>
<dbReference type="GO" id="GO:0005886">
    <property type="term" value="C:plasma membrane"/>
    <property type="evidence" value="ECO:0007669"/>
    <property type="project" value="UniProtKB-SubCell"/>
</dbReference>
<protein>
    <submittedName>
        <fullName evidence="7">Oligosaccharide flippase family protein</fullName>
    </submittedName>
</protein>
<feature type="transmembrane region" description="Helical" evidence="6">
    <location>
        <begin position="459"/>
        <end position="479"/>
    </location>
</feature>
<sequence length="497" mass="51384">MSTAASSPRGELARGGALSFAGSAVSAVMGLVLIVILGRLLGDAGSGIVLQAVGIFTIALGVARFGMDSAAIWILPRQLEDQRQLLRPTGAFLLITSAVVGLVCSAVLFVGILIAEAQSPGDDVAAALRTIVWFLPVASVMLTALSATRALGKVDAYVLVGNVALPTLRPIAIAVAVGLGAGAVAASFAWALPLLPAAIAAVAVMLVQLRRQGRTSEPGFLRSDVPKRTLQYALPRVVSSALEQLLIWLAVIIVGAIAGPAAAGVYGSASRFVAAGMIVDTALRVVVSPMFSRMLHRKDTGELESVYRTATVWLVLFSAPVYILLAVFAPVALSLLGESFADGQSVLIVMSVGSIVTFLAGNIHSVLLMSGRSGLAALNKAVAVAVNVGLIYLLVPLWGITGAAVAWAVACALDAALASLQVRFVLGLRVSPLAGIYPLIVAIVTIGVPAAAFRLLFGATWLGLIATAVVGAALFLAWCRFDRRRLHLDQLRLPGAR</sequence>
<dbReference type="InterPro" id="IPR050833">
    <property type="entry name" value="Poly_Biosynth_Transport"/>
</dbReference>
<evidence type="ECO:0000256" key="1">
    <source>
        <dbReference type="ARBA" id="ARBA00004651"/>
    </source>
</evidence>
<feature type="transmembrane region" description="Helical" evidence="6">
    <location>
        <begin position="88"/>
        <end position="114"/>
    </location>
</feature>
<dbReference type="Pfam" id="PF01943">
    <property type="entry name" value="Polysacc_synt"/>
    <property type="match status" value="1"/>
</dbReference>
<dbReference type="RefSeq" id="WP_350350174.1">
    <property type="nucleotide sequence ID" value="NZ_CP158357.1"/>
</dbReference>
<feature type="transmembrane region" description="Helical" evidence="6">
    <location>
        <begin position="272"/>
        <end position="291"/>
    </location>
</feature>
<accession>A0AAU7VSJ6</accession>
<keyword evidence="4 6" id="KW-1133">Transmembrane helix</keyword>
<feature type="transmembrane region" description="Helical" evidence="6">
    <location>
        <begin position="187"/>
        <end position="207"/>
    </location>
</feature>
<name>A0AAU7VSJ6_9MICO</name>
<evidence type="ECO:0000256" key="3">
    <source>
        <dbReference type="ARBA" id="ARBA00022692"/>
    </source>
</evidence>
<comment type="subcellular location">
    <subcellularLocation>
        <location evidence="1">Cell membrane</location>
        <topology evidence="1">Multi-pass membrane protein</topology>
    </subcellularLocation>
</comment>
<feature type="transmembrane region" description="Helical" evidence="6">
    <location>
        <begin position="245"/>
        <end position="266"/>
    </location>
</feature>
<feature type="transmembrane region" description="Helical" evidence="6">
    <location>
        <begin position="381"/>
        <end position="399"/>
    </location>
</feature>
<feature type="transmembrane region" description="Helical" evidence="6">
    <location>
        <begin position="312"/>
        <end position="333"/>
    </location>
</feature>
<organism evidence="7">
    <name type="scientific">Microbacterium sp. A8/3-1</name>
    <dbReference type="NCBI Taxonomy" id="3160749"/>
    <lineage>
        <taxon>Bacteria</taxon>
        <taxon>Bacillati</taxon>
        <taxon>Actinomycetota</taxon>
        <taxon>Actinomycetes</taxon>
        <taxon>Micrococcales</taxon>
        <taxon>Microbacteriaceae</taxon>
        <taxon>Microbacterium</taxon>
    </lineage>
</organism>
<feature type="transmembrane region" description="Helical" evidence="6">
    <location>
        <begin position="345"/>
        <end position="369"/>
    </location>
</feature>